<keyword evidence="4 6" id="KW-1133">Transmembrane helix</keyword>
<dbReference type="AlphaFoldDB" id="A0A2G1BXY4"/>
<name>A0A2G1BXY4_9FLAO</name>
<dbReference type="SUPFAM" id="SSF48452">
    <property type="entry name" value="TPR-like"/>
    <property type="match status" value="1"/>
</dbReference>
<dbReference type="Gene3D" id="3.40.720.10">
    <property type="entry name" value="Alkaline Phosphatase, subunit A"/>
    <property type="match status" value="1"/>
</dbReference>
<evidence type="ECO:0000313" key="11">
    <source>
        <dbReference type="Proteomes" id="UP001242342"/>
    </source>
</evidence>
<keyword evidence="2" id="KW-1003">Cell membrane</keyword>
<dbReference type="InterPro" id="IPR017850">
    <property type="entry name" value="Alkaline_phosphatase_core_sf"/>
</dbReference>
<dbReference type="InterPro" id="IPR000917">
    <property type="entry name" value="Sulfatase_N"/>
</dbReference>
<dbReference type="Pfam" id="PF00884">
    <property type="entry name" value="Sulfatase"/>
    <property type="match status" value="1"/>
</dbReference>
<proteinExistence type="predicted"/>
<comment type="caution">
    <text evidence="9">The sequence shown here is derived from an EMBL/GenBank/DDBJ whole genome shotgun (WGS) entry which is preliminary data.</text>
</comment>
<feature type="transmembrane region" description="Helical" evidence="6">
    <location>
        <begin position="130"/>
        <end position="151"/>
    </location>
</feature>
<feature type="domain" description="Sulfatase N-terminal" evidence="7">
    <location>
        <begin position="241"/>
        <end position="526"/>
    </location>
</feature>
<comment type="subcellular location">
    <subcellularLocation>
        <location evidence="1">Cell membrane</location>
        <topology evidence="1">Multi-pass membrane protein</topology>
    </subcellularLocation>
</comment>
<dbReference type="PANTHER" id="PTHR47371">
    <property type="entry name" value="LIPOTEICHOIC ACID SYNTHASE"/>
    <property type="match status" value="1"/>
</dbReference>
<evidence type="ECO:0000256" key="3">
    <source>
        <dbReference type="ARBA" id="ARBA00022692"/>
    </source>
</evidence>
<dbReference type="InterPro" id="IPR019734">
    <property type="entry name" value="TPR_rpt"/>
</dbReference>
<feature type="transmembrane region" description="Helical" evidence="6">
    <location>
        <begin position="158"/>
        <end position="176"/>
    </location>
</feature>
<evidence type="ECO:0000256" key="1">
    <source>
        <dbReference type="ARBA" id="ARBA00004651"/>
    </source>
</evidence>
<dbReference type="GO" id="GO:0005886">
    <property type="term" value="C:plasma membrane"/>
    <property type="evidence" value="ECO:0007669"/>
    <property type="project" value="UniProtKB-SubCell"/>
</dbReference>
<evidence type="ECO:0000256" key="2">
    <source>
        <dbReference type="ARBA" id="ARBA00022475"/>
    </source>
</evidence>
<evidence type="ECO:0000256" key="4">
    <source>
        <dbReference type="ARBA" id="ARBA00022989"/>
    </source>
</evidence>
<dbReference type="Gene3D" id="1.25.40.10">
    <property type="entry name" value="Tetratricopeptide repeat domain"/>
    <property type="match status" value="1"/>
</dbReference>
<evidence type="ECO:0000313" key="8">
    <source>
        <dbReference type="EMBL" id="MDP2541192.1"/>
    </source>
</evidence>
<dbReference type="SMART" id="SM00028">
    <property type="entry name" value="TPR"/>
    <property type="match status" value="2"/>
</dbReference>
<dbReference type="RefSeq" id="WP_099214033.1">
    <property type="nucleotide sequence ID" value="NZ_JAUYVU010000004.1"/>
</dbReference>
<keyword evidence="5 6" id="KW-0472">Membrane</keyword>
<dbReference type="SUPFAM" id="SSF53649">
    <property type="entry name" value="Alkaline phosphatase-like"/>
    <property type="match status" value="1"/>
</dbReference>
<keyword evidence="3 6" id="KW-0812">Transmembrane</keyword>
<gene>
    <name evidence="9" type="ORF">CSC81_01580</name>
    <name evidence="8" type="ORF">Q8W23_06845</name>
</gene>
<evidence type="ECO:0000259" key="7">
    <source>
        <dbReference type="Pfam" id="PF00884"/>
    </source>
</evidence>
<dbReference type="EMBL" id="JAUYVU010000004">
    <property type="protein sequence ID" value="MDP2541192.1"/>
    <property type="molecule type" value="Genomic_DNA"/>
</dbReference>
<dbReference type="EMBL" id="PDUU01000002">
    <property type="protein sequence ID" value="PHN98902.1"/>
    <property type="molecule type" value="Genomic_DNA"/>
</dbReference>
<dbReference type="CDD" id="cd16015">
    <property type="entry name" value="LTA_synthase"/>
    <property type="match status" value="1"/>
</dbReference>
<sequence>MKKSLSIYLKVLAALLVMFWLLGVVEVFASFKETHTIFYVTKLVMYKLLHAFITVVIIGVLFLPVYYLVGLGNKKIAEITAIALGIFLVIGEFSLVKYSTTTLLNLGADLLGYSYDDIYKTIESSESFSVVNYLLFLVIPLLFLVVVYLFKKKIPEKLFLKTALGLLIVAALLRLFSLEFNEAKYQNKISFLATDILKFKLDEAQTYSYQPGEIKEYPFLKPSEEIKDVLGAFFNEKLQKPNIVIIIMEGLGSEFVDGNSYSGFTPYLDNLITQSLYWENFVSNTGRTFGVLPSLLGSLPFGDTGFLEIPKTPSHLSLFNILKANGYTTSYYTGTQSSFDKIINFLEYNNVDFIVDENKYGPSYVKTGGVDGFSWGYSDAEMFKKVLSTIKNKKQPRLDVIATLSNHEPFVFPEKETYKKKVDSILSTSRAFRVSKKEIENKKDIYATLLYSDNSLKNFLESYKERADFDNTIFVITGDHRLIPIEQKDKLCRFHVPLLIYSSMLKKAERFKSVSSHLDVVPSLYSFLTNNYMLEPLKETAWVGTGLDTTKRFRNIHQIGLMRYKGGLKDFIDREYLLSDGDLYKIDEAFDTHKINDGKILTEVKKSFEEFKAINKYVTQQDKIYPDVIYEKKQTKIQFTQEEQKSIREITEGKTFDEVFLIARSKAFDGDRAGARLLCDFILNNMPNHADARILKARTLSWDGEYKEAEKLLLNAVERHPFYDDTYVALLDLYWWSGQESKSIAVAKEAYVNEVKNPDISFKLAKAHQRLKQKNQALKIMDSLLTIYPTNKEYVELEKALKE</sequence>
<dbReference type="Proteomes" id="UP000222163">
    <property type="component" value="Unassembled WGS sequence"/>
</dbReference>
<feature type="transmembrane region" description="Helical" evidence="6">
    <location>
        <begin position="76"/>
        <end position="96"/>
    </location>
</feature>
<reference evidence="8 11" key="3">
    <citation type="submission" date="2023-07" db="EMBL/GenBank/DDBJ databases">
        <title>Genome content predicts the carbon catabolic preferences of heterotrophic bacteria.</title>
        <authorList>
            <person name="Gralka M."/>
        </authorList>
    </citation>
    <scope>NUCLEOTIDE SEQUENCE [LARGE SCALE GENOMIC DNA]</scope>
    <source>
        <strain evidence="8 11">4G03</strain>
    </source>
</reference>
<evidence type="ECO:0000256" key="5">
    <source>
        <dbReference type="ARBA" id="ARBA00023136"/>
    </source>
</evidence>
<dbReference type="Proteomes" id="UP001242342">
    <property type="component" value="Unassembled WGS sequence"/>
</dbReference>
<reference evidence="9 10" key="1">
    <citation type="journal article" date="2016" name="Nat. Commun.">
        <title>Microbial interactions lead to rapid micro-scale successions on model marine particles.</title>
        <authorList>
            <person name="Datta M.S."/>
            <person name="Sliwerska E."/>
            <person name="Gore J."/>
            <person name="Polz M.F."/>
            <person name="Cordero O.X."/>
        </authorList>
    </citation>
    <scope>NUCLEOTIDE SEQUENCE [LARGE SCALE GENOMIC DNA]</scope>
    <source>
        <strain evidence="9 10">4G03</strain>
    </source>
</reference>
<dbReference type="PANTHER" id="PTHR47371:SF3">
    <property type="entry name" value="PHOSPHOGLYCEROL TRANSFERASE I"/>
    <property type="match status" value="1"/>
</dbReference>
<dbReference type="InterPro" id="IPR011990">
    <property type="entry name" value="TPR-like_helical_dom_sf"/>
</dbReference>
<reference evidence="9" key="2">
    <citation type="submission" date="2017-10" db="EMBL/GenBank/DDBJ databases">
        <authorList>
            <person name="Enke T.N."/>
            <person name="Cordero O.X."/>
        </authorList>
    </citation>
    <scope>NUCLEOTIDE SEQUENCE</scope>
    <source>
        <strain evidence="9">4G03</strain>
    </source>
</reference>
<dbReference type="InterPro" id="IPR050448">
    <property type="entry name" value="OpgB/LTA_synthase_biosynth"/>
</dbReference>
<evidence type="ECO:0000313" key="9">
    <source>
        <dbReference type="EMBL" id="PHN98902.1"/>
    </source>
</evidence>
<protein>
    <submittedName>
        <fullName evidence="8 9">Sulfatase</fullName>
    </submittedName>
</protein>
<evidence type="ECO:0000313" key="10">
    <source>
        <dbReference type="Proteomes" id="UP000222163"/>
    </source>
</evidence>
<accession>A0A2G1BXY4</accession>
<feature type="transmembrane region" description="Helical" evidence="6">
    <location>
        <begin position="7"/>
        <end position="29"/>
    </location>
</feature>
<organism evidence="9 10">
    <name type="scientific">Tenacibaculum discolor</name>
    <dbReference type="NCBI Taxonomy" id="361581"/>
    <lineage>
        <taxon>Bacteria</taxon>
        <taxon>Pseudomonadati</taxon>
        <taxon>Bacteroidota</taxon>
        <taxon>Flavobacteriia</taxon>
        <taxon>Flavobacteriales</taxon>
        <taxon>Flavobacteriaceae</taxon>
        <taxon>Tenacibaculum</taxon>
    </lineage>
</organism>
<feature type="transmembrane region" description="Helical" evidence="6">
    <location>
        <begin position="49"/>
        <end position="69"/>
    </location>
</feature>
<keyword evidence="11" id="KW-1185">Reference proteome</keyword>
<evidence type="ECO:0000256" key="6">
    <source>
        <dbReference type="SAM" id="Phobius"/>
    </source>
</evidence>